<feature type="compositionally biased region" description="Gly residues" evidence="3">
    <location>
        <begin position="404"/>
        <end position="413"/>
    </location>
</feature>
<dbReference type="GO" id="GO:1990904">
    <property type="term" value="C:ribonucleoprotein complex"/>
    <property type="evidence" value="ECO:0007669"/>
    <property type="project" value="TreeGrafter"/>
</dbReference>
<dbReference type="PROSITE" id="PS50102">
    <property type="entry name" value="RRM"/>
    <property type="match status" value="1"/>
</dbReference>
<dbReference type="Pfam" id="PF02136">
    <property type="entry name" value="NTF2"/>
    <property type="match status" value="1"/>
</dbReference>
<protein>
    <recommendedName>
        <fullName evidence="8">G3BP-like protein</fullName>
    </recommendedName>
</protein>
<dbReference type="InterPro" id="IPR012677">
    <property type="entry name" value="Nucleotide-bd_a/b_plait_sf"/>
</dbReference>
<dbReference type="InterPro" id="IPR018222">
    <property type="entry name" value="Nuclear_transport_factor_2_euk"/>
</dbReference>
<dbReference type="SUPFAM" id="SSF54928">
    <property type="entry name" value="RNA-binding domain, RBD"/>
    <property type="match status" value="1"/>
</dbReference>
<evidence type="ECO:0008006" key="8">
    <source>
        <dbReference type="Google" id="ProtNLM"/>
    </source>
</evidence>
<gene>
    <name evidence="6" type="ORF">KP509_05G103300</name>
</gene>
<dbReference type="GO" id="GO:0003729">
    <property type="term" value="F:mRNA binding"/>
    <property type="evidence" value="ECO:0007669"/>
    <property type="project" value="TreeGrafter"/>
</dbReference>
<dbReference type="CDD" id="cd00780">
    <property type="entry name" value="NTF2"/>
    <property type="match status" value="1"/>
</dbReference>
<sequence length="468" mass="49950">MAVQSGNVSSACATATLVGNAFVNQYYNVLHQSSHNVHRFYTDQSKLSRAGAGINADIVETQDKIQEKITSMELDNVRADIKTVDSLASLNGSVLVMVTGAITTRSGALCSFVQTFFLAPQENGYFVLSDICRFLDGDTEHVFQDVQKEIVGGQDNEVPPVPQQDEPENPLLDAVEISLTDTNNHVMEEENEITIENTLEEADTDALTNAHSQYESVAEKAEEQASVMKVESTEGASKLSYASILREASGASITSRQIASKVVTSQTATTSSVAASLVSSQGVTTASVAAQDAAIAGGDGHSVYAKNLPLNISQEDLEKEFQKFGLIVPGGINLRNQKQGVCYAFIQFEEADAVQKAIEASPIVLGGRQVFIQEKKVVSTGPSGGRGRTFQGRGYQAGAMSGRGNFGGRGFSRGGYNPERDFSGRGRTGRGGYMTNASNSDGTYINGYRRADNQAGSGVRSQRWGASD</sequence>
<dbReference type="Gene3D" id="3.30.70.330">
    <property type="match status" value="1"/>
</dbReference>
<dbReference type="FunFam" id="3.10.450.50:FF:000003">
    <property type="entry name" value="Nuclear transport factor 2 family protein"/>
    <property type="match status" value="1"/>
</dbReference>
<feature type="region of interest" description="Disordered" evidence="3">
    <location>
        <begin position="381"/>
        <end position="468"/>
    </location>
</feature>
<feature type="domain" description="RRM" evidence="4">
    <location>
        <begin position="301"/>
        <end position="377"/>
    </location>
</feature>
<dbReference type="AlphaFoldDB" id="A0A8T2UTU8"/>
<keyword evidence="7" id="KW-1185">Reference proteome</keyword>
<dbReference type="PROSITE" id="PS50177">
    <property type="entry name" value="NTF2_DOMAIN"/>
    <property type="match status" value="1"/>
</dbReference>
<dbReference type="InterPro" id="IPR039539">
    <property type="entry name" value="Ras_GTPase_bind_prot"/>
</dbReference>
<reference evidence="6" key="1">
    <citation type="submission" date="2021-08" db="EMBL/GenBank/DDBJ databases">
        <title>WGS assembly of Ceratopteris richardii.</title>
        <authorList>
            <person name="Marchant D.B."/>
            <person name="Chen G."/>
            <person name="Jenkins J."/>
            <person name="Shu S."/>
            <person name="Leebens-Mack J."/>
            <person name="Grimwood J."/>
            <person name="Schmutz J."/>
            <person name="Soltis P."/>
            <person name="Soltis D."/>
            <person name="Chen Z.-H."/>
        </authorList>
    </citation>
    <scope>NUCLEOTIDE SEQUENCE</scope>
    <source>
        <strain evidence="6">Whitten #5841</strain>
        <tissue evidence="6">Leaf</tissue>
    </source>
</reference>
<dbReference type="GO" id="GO:0005829">
    <property type="term" value="C:cytosol"/>
    <property type="evidence" value="ECO:0007669"/>
    <property type="project" value="TreeGrafter"/>
</dbReference>
<accession>A0A8T2UTU8</accession>
<dbReference type="SMART" id="SM00360">
    <property type="entry name" value="RRM"/>
    <property type="match status" value="1"/>
</dbReference>
<proteinExistence type="predicted"/>
<keyword evidence="1 2" id="KW-0694">RNA-binding</keyword>
<comment type="caution">
    <text evidence="6">The sequence shown here is derived from an EMBL/GenBank/DDBJ whole genome shotgun (WGS) entry which is preliminary data.</text>
</comment>
<dbReference type="EMBL" id="CM035410">
    <property type="protein sequence ID" value="KAH7438058.1"/>
    <property type="molecule type" value="Genomic_DNA"/>
</dbReference>
<evidence type="ECO:0000313" key="7">
    <source>
        <dbReference type="Proteomes" id="UP000825935"/>
    </source>
</evidence>
<name>A0A8T2UTU8_CERRI</name>
<dbReference type="Gene3D" id="3.10.450.50">
    <property type="match status" value="1"/>
</dbReference>
<dbReference type="EMBL" id="CM035410">
    <property type="protein sequence ID" value="KAH7438056.1"/>
    <property type="molecule type" value="Genomic_DNA"/>
</dbReference>
<dbReference type="Proteomes" id="UP000825935">
    <property type="component" value="Chromosome 5"/>
</dbReference>
<dbReference type="SUPFAM" id="SSF54427">
    <property type="entry name" value="NTF2-like"/>
    <property type="match status" value="1"/>
</dbReference>
<dbReference type="InterPro" id="IPR035979">
    <property type="entry name" value="RBD_domain_sf"/>
</dbReference>
<dbReference type="InterPro" id="IPR032710">
    <property type="entry name" value="NTF2-like_dom_sf"/>
</dbReference>
<dbReference type="OrthoDB" id="339151at2759"/>
<evidence type="ECO:0000256" key="2">
    <source>
        <dbReference type="PROSITE-ProRule" id="PRU00176"/>
    </source>
</evidence>
<evidence type="ECO:0000259" key="4">
    <source>
        <dbReference type="PROSITE" id="PS50102"/>
    </source>
</evidence>
<evidence type="ECO:0000313" key="6">
    <source>
        <dbReference type="EMBL" id="KAH7438060.1"/>
    </source>
</evidence>
<dbReference type="InterPro" id="IPR002075">
    <property type="entry name" value="NTF2_dom"/>
</dbReference>
<dbReference type="PANTHER" id="PTHR10693">
    <property type="entry name" value="RAS GTPASE-ACTIVATING PROTEIN-BINDING PROTEIN"/>
    <property type="match status" value="1"/>
</dbReference>
<dbReference type="OMA" id="HYLACEY"/>
<dbReference type="CDD" id="cd00590">
    <property type="entry name" value="RRM_SF"/>
    <property type="match status" value="1"/>
</dbReference>
<dbReference type="InterPro" id="IPR000504">
    <property type="entry name" value="RRM_dom"/>
</dbReference>
<feature type="domain" description="NTF2" evidence="5">
    <location>
        <begin position="18"/>
        <end position="134"/>
    </location>
</feature>
<evidence type="ECO:0000259" key="5">
    <source>
        <dbReference type="PROSITE" id="PS50177"/>
    </source>
</evidence>
<dbReference type="Pfam" id="PF00076">
    <property type="entry name" value="RRM_1"/>
    <property type="match status" value="1"/>
</dbReference>
<dbReference type="EMBL" id="CM035410">
    <property type="protein sequence ID" value="KAH7438060.1"/>
    <property type="molecule type" value="Genomic_DNA"/>
</dbReference>
<dbReference type="PANTHER" id="PTHR10693:SF20">
    <property type="entry name" value="AT27578P"/>
    <property type="match status" value="1"/>
</dbReference>
<evidence type="ECO:0000256" key="3">
    <source>
        <dbReference type="SAM" id="MobiDB-lite"/>
    </source>
</evidence>
<evidence type="ECO:0000256" key="1">
    <source>
        <dbReference type="ARBA" id="ARBA00022884"/>
    </source>
</evidence>
<organism evidence="6 7">
    <name type="scientific">Ceratopteris richardii</name>
    <name type="common">Triangle waterfern</name>
    <dbReference type="NCBI Taxonomy" id="49495"/>
    <lineage>
        <taxon>Eukaryota</taxon>
        <taxon>Viridiplantae</taxon>
        <taxon>Streptophyta</taxon>
        <taxon>Embryophyta</taxon>
        <taxon>Tracheophyta</taxon>
        <taxon>Polypodiopsida</taxon>
        <taxon>Polypodiidae</taxon>
        <taxon>Polypodiales</taxon>
        <taxon>Pteridineae</taxon>
        <taxon>Pteridaceae</taxon>
        <taxon>Parkerioideae</taxon>
        <taxon>Ceratopteris</taxon>
    </lineage>
</organism>